<name>A0A3D8Y6J1_9BACT</name>
<organism evidence="2 3">
    <name type="scientific">Dyadobacter luteus</name>
    <dbReference type="NCBI Taxonomy" id="2259619"/>
    <lineage>
        <taxon>Bacteria</taxon>
        <taxon>Pseudomonadati</taxon>
        <taxon>Bacteroidota</taxon>
        <taxon>Cytophagia</taxon>
        <taxon>Cytophagales</taxon>
        <taxon>Spirosomataceae</taxon>
        <taxon>Dyadobacter</taxon>
    </lineage>
</organism>
<reference evidence="2 3" key="1">
    <citation type="submission" date="2018-07" db="EMBL/GenBank/DDBJ databases">
        <title>Dyadobacter roseus sp. nov., isolated from rose rhizosphere soil.</title>
        <authorList>
            <person name="Chen L."/>
        </authorList>
    </citation>
    <scope>NUCLEOTIDE SEQUENCE [LARGE SCALE GENOMIC DNA]</scope>
    <source>
        <strain evidence="2 3">RS19</strain>
    </source>
</reference>
<dbReference type="Proteomes" id="UP000256373">
    <property type="component" value="Unassembled WGS sequence"/>
</dbReference>
<gene>
    <name evidence="2" type="ORF">DSL64_23250</name>
</gene>
<protein>
    <submittedName>
        <fullName evidence="2">N-acetyltransferase</fullName>
    </submittedName>
</protein>
<proteinExistence type="predicted"/>
<dbReference type="Gene3D" id="3.40.630.30">
    <property type="match status" value="1"/>
</dbReference>
<dbReference type="AlphaFoldDB" id="A0A3D8Y6J1"/>
<dbReference type="GO" id="GO:0016747">
    <property type="term" value="F:acyltransferase activity, transferring groups other than amino-acyl groups"/>
    <property type="evidence" value="ECO:0007669"/>
    <property type="project" value="InterPro"/>
</dbReference>
<dbReference type="InterPro" id="IPR000182">
    <property type="entry name" value="GNAT_dom"/>
</dbReference>
<evidence type="ECO:0000313" key="3">
    <source>
        <dbReference type="Proteomes" id="UP000256373"/>
    </source>
</evidence>
<evidence type="ECO:0000313" key="2">
    <source>
        <dbReference type="EMBL" id="REA57657.1"/>
    </source>
</evidence>
<keyword evidence="3" id="KW-1185">Reference proteome</keyword>
<dbReference type="InterPro" id="IPR016181">
    <property type="entry name" value="Acyl_CoA_acyltransferase"/>
</dbReference>
<dbReference type="EMBL" id="QNUL01000026">
    <property type="protein sequence ID" value="REA57657.1"/>
    <property type="molecule type" value="Genomic_DNA"/>
</dbReference>
<dbReference type="OrthoDB" id="9811523at2"/>
<evidence type="ECO:0000259" key="1">
    <source>
        <dbReference type="PROSITE" id="PS51186"/>
    </source>
</evidence>
<feature type="domain" description="N-acetyltransferase" evidence="1">
    <location>
        <begin position="17"/>
        <end position="184"/>
    </location>
</feature>
<dbReference type="PANTHER" id="PTHR43792:SF1">
    <property type="entry name" value="N-ACETYLTRANSFERASE DOMAIN-CONTAINING PROTEIN"/>
    <property type="match status" value="1"/>
</dbReference>
<accession>A0A3D8Y6J1</accession>
<dbReference type="PANTHER" id="PTHR43792">
    <property type="entry name" value="GNAT FAMILY, PUTATIVE (AFU_ORTHOLOGUE AFUA_3G00765)-RELATED-RELATED"/>
    <property type="match status" value="1"/>
</dbReference>
<dbReference type="CDD" id="cd04301">
    <property type="entry name" value="NAT_SF"/>
    <property type="match status" value="1"/>
</dbReference>
<keyword evidence="2" id="KW-0808">Transferase</keyword>
<dbReference type="Pfam" id="PF13302">
    <property type="entry name" value="Acetyltransf_3"/>
    <property type="match status" value="1"/>
</dbReference>
<sequence length="184" mass="21244">MLNTDFNPFPVLETERLVLYQLTPGDIAGIFRLRSNPFAMRYIGKPVLQDLSEAEALIVHYQDHLRSGNGITWAIRLKDQDSGLIGTIGFHRLERQNYRAEIGYILQQDFWGKGLMHEAIQVVLKYGFESMKLHSVEARINPDNVQSASVLVKNKFRREACFKEAFYFDGSFYDTEVYSILNTE</sequence>
<dbReference type="RefSeq" id="WP_115833344.1">
    <property type="nucleotide sequence ID" value="NZ_QNUL01000026.1"/>
</dbReference>
<comment type="caution">
    <text evidence="2">The sequence shown here is derived from an EMBL/GenBank/DDBJ whole genome shotgun (WGS) entry which is preliminary data.</text>
</comment>
<dbReference type="InterPro" id="IPR051531">
    <property type="entry name" value="N-acetyltransferase"/>
</dbReference>
<dbReference type="PROSITE" id="PS51186">
    <property type="entry name" value="GNAT"/>
    <property type="match status" value="1"/>
</dbReference>
<dbReference type="SUPFAM" id="SSF55729">
    <property type="entry name" value="Acyl-CoA N-acyltransferases (Nat)"/>
    <property type="match status" value="1"/>
</dbReference>